<evidence type="ECO:0000256" key="1">
    <source>
        <dbReference type="ARBA" id="ARBA00006611"/>
    </source>
</evidence>
<dbReference type="RefSeq" id="WP_184663548.1">
    <property type="nucleotide sequence ID" value="NZ_JACHHB010000004.1"/>
</dbReference>
<dbReference type="GO" id="GO:0016887">
    <property type="term" value="F:ATP hydrolysis activity"/>
    <property type="evidence" value="ECO:0007669"/>
    <property type="project" value="TreeGrafter"/>
</dbReference>
<proteinExistence type="inferred from homology"/>
<dbReference type="GO" id="GO:0005524">
    <property type="term" value="F:ATP binding"/>
    <property type="evidence" value="ECO:0007669"/>
    <property type="project" value="UniProtKB-KW"/>
</dbReference>
<dbReference type="Gene3D" id="3.40.50.300">
    <property type="entry name" value="P-loop containing nucleotide triphosphate hydrolases"/>
    <property type="match status" value="1"/>
</dbReference>
<name>A0A840QP14_9BACI</name>
<dbReference type="PANTHER" id="PTHR30258">
    <property type="entry name" value="TYPE II SECRETION SYSTEM PROTEIN GSPE-RELATED"/>
    <property type="match status" value="1"/>
</dbReference>
<organism evidence="5 6">
    <name type="scientific">Texcoconibacillus texcoconensis</name>
    <dbReference type="NCBI Taxonomy" id="1095777"/>
    <lineage>
        <taxon>Bacteria</taxon>
        <taxon>Bacillati</taxon>
        <taxon>Bacillota</taxon>
        <taxon>Bacilli</taxon>
        <taxon>Bacillales</taxon>
        <taxon>Bacillaceae</taxon>
        <taxon>Texcoconibacillus</taxon>
    </lineage>
</organism>
<feature type="domain" description="Bacterial type II secretion system protein E" evidence="4">
    <location>
        <begin position="203"/>
        <end position="217"/>
    </location>
</feature>
<dbReference type="AlphaFoldDB" id="A0A840QP14"/>
<evidence type="ECO:0000313" key="5">
    <source>
        <dbReference type="EMBL" id="MBB5173110.1"/>
    </source>
</evidence>
<evidence type="ECO:0000259" key="4">
    <source>
        <dbReference type="PROSITE" id="PS00662"/>
    </source>
</evidence>
<keyword evidence="3" id="KW-0067">ATP-binding</keyword>
<dbReference type="InterPro" id="IPR047667">
    <property type="entry name" value="ATPase_ComGA"/>
</dbReference>
<dbReference type="EMBL" id="JACHHB010000004">
    <property type="protein sequence ID" value="MBB5173110.1"/>
    <property type="molecule type" value="Genomic_DNA"/>
</dbReference>
<dbReference type="NCBIfam" id="NF041000">
    <property type="entry name" value="ATPase_ComGA"/>
    <property type="match status" value="1"/>
</dbReference>
<dbReference type="PROSITE" id="PS00662">
    <property type="entry name" value="T2SP_E"/>
    <property type="match status" value="1"/>
</dbReference>
<keyword evidence="2" id="KW-0547">Nucleotide-binding</keyword>
<comment type="caution">
    <text evidence="5">The sequence shown here is derived from an EMBL/GenBank/DDBJ whole genome shotgun (WGS) entry which is preliminary data.</text>
</comment>
<dbReference type="InterPro" id="IPR001482">
    <property type="entry name" value="T2SS/T4SS_dom"/>
</dbReference>
<dbReference type="InterPro" id="IPR027417">
    <property type="entry name" value="P-loop_NTPase"/>
</dbReference>
<sequence>MNVEQECFLLIASAVRSQASDVHLVPNEKRTDVRYRIAGSLSHQKKLSSSQAERLISHFKFTSGMDIGNRRKPQNGSLELQVEHRRLSLRLSTVPTVQGESLVIRLHSLKSLISVSDLCLFPKDVDQLKSWTHLRSGLCLLTGPTGTGKTTTLYSLLNERLELQKEQIVSLEDPVEKKHDHILQLEVNEDAGLSYGHLLKDVLRHDPDVIVIGEIRDQETASLVIRAALTGHVVFASLHAPDPYSALLRMIEFGIPNRDLSQCLQSITTQRLVKRRCPYCLSACTSLCIPQRSAVFATLNHTHIQKILSSDYQRNEMKLPSVFHSILKGVALGFIDQSELNRDFTYQGRNEFAEKIMVPAKTSSVAEPPSTTFR</sequence>
<dbReference type="Gene3D" id="3.30.450.90">
    <property type="match status" value="1"/>
</dbReference>
<comment type="similarity">
    <text evidence="1">Belongs to the GSP E family.</text>
</comment>
<protein>
    <submittedName>
        <fullName evidence="5">Competence protein ComGA</fullName>
    </submittedName>
</protein>
<dbReference type="Pfam" id="PF00437">
    <property type="entry name" value="T2SSE"/>
    <property type="match status" value="1"/>
</dbReference>
<gene>
    <name evidence="5" type="ORF">HNQ41_001273</name>
</gene>
<dbReference type="SUPFAM" id="SSF52540">
    <property type="entry name" value="P-loop containing nucleoside triphosphate hydrolases"/>
    <property type="match status" value="1"/>
</dbReference>
<evidence type="ECO:0000313" key="6">
    <source>
        <dbReference type="Proteomes" id="UP000551878"/>
    </source>
</evidence>
<reference evidence="5 6" key="1">
    <citation type="submission" date="2020-08" db="EMBL/GenBank/DDBJ databases">
        <title>Genomic Encyclopedia of Type Strains, Phase IV (KMG-IV): sequencing the most valuable type-strain genomes for metagenomic binning, comparative biology and taxonomic classification.</title>
        <authorList>
            <person name="Goeker M."/>
        </authorList>
    </citation>
    <scope>NUCLEOTIDE SEQUENCE [LARGE SCALE GENOMIC DNA]</scope>
    <source>
        <strain evidence="5 6">DSM 24696</strain>
    </source>
</reference>
<dbReference type="Proteomes" id="UP000551878">
    <property type="component" value="Unassembled WGS sequence"/>
</dbReference>
<dbReference type="PANTHER" id="PTHR30258:SF2">
    <property type="entry name" value="COMG OPERON PROTEIN 1"/>
    <property type="match status" value="1"/>
</dbReference>
<evidence type="ECO:0000256" key="2">
    <source>
        <dbReference type="ARBA" id="ARBA00022741"/>
    </source>
</evidence>
<dbReference type="SMART" id="SM00382">
    <property type="entry name" value="AAA"/>
    <property type="match status" value="1"/>
</dbReference>
<evidence type="ECO:0000256" key="3">
    <source>
        <dbReference type="ARBA" id="ARBA00022840"/>
    </source>
</evidence>
<dbReference type="InterPro" id="IPR003593">
    <property type="entry name" value="AAA+_ATPase"/>
</dbReference>
<keyword evidence="6" id="KW-1185">Reference proteome</keyword>
<dbReference type="GO" id="GO:0005886">
    <property type="term" value="C:plasma membrane"/>
    <property type="evidence" value="ECO:0007669"/>
    <property type="project" value="TreeGrafter"/>
</dbReference>
<accession>A0A840QP14</accession>